<dbReference type="PANTHER" id="PTHR11606:SF13">
    <property type="entry name" value="GLUTAMATE DEHYDROGENASE 1, MITOCHONDRIAL"/>
    <property type="match status" value="1"/>
</dbReference>
<sequence length="552" mass="61030">MNTSSGNTVKVLLIEDNPIHVGLVKTLLSESKSPFFQLQYAGTLQAGLNQLDAAAVDVVLLDLTLPDSEDLDTFIRVRSFAPTVPIVIVTGLDDVKLAAKAVEAGAQDYLVKTQLSRTSLIRSMRYAIERTRVRDAEWDSPMFRLAQRQFLKAAQFMGLDDNIRQRLLFPQRTLVVTLPFRRDHYTEVETVFGYRVQHILTMGPTKGGIRYHQDVSLGEVSALAMWMSWKCALVHLPFGGAKGGVRIDPTGLTSHELQRLTRRFATEISPIIGPDKDIPAPDMGTNERVMAWIMDTYSQEKGYTVPAVVTGKPLVLGGARGRNEATGRGVVYLIQEAAKHLKMNLSECTAVVQGFGNVGSHAALFLSELGVKLIGVSDATTGVYNRHGLSIPSLLEYVAQNRFLEGYPEGDHISNEELLELKCDILVPAALQNQITAENADRIQCKLLAEGANGPTTLEADEVLNEKGVFILPDILANAGGVTVSYFEWVQDTQNYMWTLDEVNQRLKSILQDAFRRTLNRAQNNQFDMRTAAMIEGVERVAQAKLARGLYP</sequence>
<comment type="similarity">
    <text evidence="1">Belongs to the Glu/Leu/Phe/Val dehydrogenases family.</text>
</comment>
<dbReference type="Gene3D" id="3.40.50.2300">
    <property type="match status" value="1"/>
</dbReference>
<dbReference type="GO" id="GO:0006538">
    <property type="term" value="P:L-glutamate catabolic process"/>
    <property type="evidence" value="ECO:0007669"/>
    <property type="project" value="TreeGrafter"/>
</dbReference>
<organism evidence="5 6">
    <name type="scientific">Gimesia maris</name>
    <dbReference type="NCBI Taxonomy" id="122"/>
    <lineage>
        <taxon>Bacteria</taxon>
        <taxon>Pseudomonadati</taxon>
        <taxon>Planctomycetota</taxon>
        <taxon>Planctomycetia</taxon>
        <taxon>Planctomycetales</taxon>
        <taxon>Planctomycetaceae</taxon>
        <taxon>Gimesia</taxon>
    </lineage>
</organism>
<dbReference type="PROSITE" id="PS00074">
    <property type="entry name" value="GLFV_DEHYDROGENASE"/>
    <property type="match status" value="1"/>
</dbReference>
<dbReference type="GO" id="GO:0004352">
    <property type="term" value="F:glutamate dehydrogenase (NAD+) activity"/>
    <property type="evidence" value="ECO:0007669"/>
    <property type="project" value="TreeGrafter"/>
</dbReference>
<dbReference type="PANTHER" id="PTHR11606">
    <property type="entry name" value="GLUTAMATE DEHYDROGENASE"/>
    <property type="match status" value="1"/>
</dbReference>
<evidence type="ECO:0000256" key="2">
    <source>
        <dbReference type="ARBA" id="ARBA00023002"/>
    </source>
</evidence>
<gene>
    <name evidence="5" type="ORF">DIT97_18345</name>
</gene>
<dbReference type="Gene3D" id="3.40.50.10860">
    <property type="entry name" value="Leucine Dehydrogenase, chain A, domain 1"/>
    <property type="match status" value="1"/>
</dbReference>
<dbReference type="Pfam" id="PF00072">
    <property type="entry name" value="Response_reg"/>
    <property type="match status" value="1"/>
</dbReference>
<dbReference type="Pfam" id="PF00208">
    <property type="entry name" value="ELFV_dehydrog"/>
    <property type="match status" value="1"/>
</dbReference>
<dbReference type="InterPro" id="IPR033922">
    <property type="entry name" value="NAD_bind_Glu_DH"/>
</dbReference>
<evidence type="ECO:0000259" key="4">
    <source>
        <dbReference type="PROSITE" id="PS50110"/>
    </source>
</evidence>
<accession>A0A3D3R8H3</accession>
<dbReference type="EMBL" id="DQAY01000110">
    <property type="protein sequence ID" value="HCO24886.1"/>
    <property type="molecule type" value="Genomic_DNA"/>
</dbReference>
<dbReference type="Proteomes" id="UP000263642">
    <property type="component" value="Unassembled WGS sequence"/>
</dbReference>
<dbReference type="SMART" id="SM00839">
    <property type="entry name" value="ELFV_dehydrog"/>
    <property type="match status" value="1"/>
</dbReference>
<dbReference type="CDD" id="cd01076">
    <property type="entry name" value="NAD_bind_1_Glu_DH"/>
    <property type="match status" value="1"/>
</dbReference>
<dbReference type="PROSITE" id="PS50110">
    <property type="entry name" value="RESPONSE_REGULATORY"/>
    <property type="match status" value="1"/>
</dbReference>
<protein>
    <submittedName>
        <fullName evidence="5">Glutamate dehydrogenase</fullName>
    </submittedName>
</protein>
<evidence type="ECO:0000256" key="1">
    <source>
        <dbReference type="ARBA" id="ARBA00006382"/>
    </source>
</evidence>
<dbReference type="CDD" id="cd00156">
    <property type="entry name" value="REC"/>
    <property type="match status" value="1"/>
</dbReference>
<evidence type="ECO:0000256" key="3">
    <source>
        <dbReference type="PROSITE-ProRule" id="PRU00169"/>
    </source>
</evidence>
<dbReference type="GO" id="GO:0000160">
    <property type="term" value="P:phosphorelay signal transduction system"/>
    <property type="evidence" value="ECO:0007669"/>
    <property type="project" value="InterPro"/>
</dbReference>
<feature type="domain" description="Response regulatory" evidence="4">
    <location>
        <begin position="10"/>
        <end position="127"/>
    </location>
</feature>
<evidence type="ECO:0000313" key="6">
    <source>
        <dbReference type="Proteomes" id="UP000263642"/>
    </source>
</evidence>
<proteinExistence type="inferred from homology"/>
<keyword evidence="3" id="KW-0597">Phosphoprotein</keyword>
<dbReference type="SUPFAM" id="SSF53223">
    <property type="entry name" value="Aminoacid dehydrogenase-like, N-terminal domain"/>
    <property type="match status" value="1"/>
</dbReference>
<dbReference type="SUPFAM" id="SSF52172">
    <property type="entry name" value="CheY-like"/>
    <property type="match status" value="1"/>
</dbReference>
<dbReference type="PRINTS" id="PR00082">
    <property type="entry name" value="GLFDHDRGNASE"/>
</dbReference>
<name>A0A3D3R8H3_9PLAN</name>
<dbReference type="SUPFAM" id="SSF51735">
    <property type="entry name" value="NAD(P)-binding Rossmann-fold domains"/>
    <property type="match status" value="1"/>
</dbReference>
<dbReference type="InterPro" id="IPR001789">
    <property type="entry name" value="Sig_transdc_resp-reg_receiver"/>
</dbReference>
<reference evidence="5 6" key="1">
    <citation type="journal article" date="2018" name="Nat. Biotechnol.">
        <title>A standardized bacterial taxonomy based on genome phylogeny substantially revises the tree of life.</title>
        <authorList>
            <person name="Parks D.H."/>
            <person name="Chuvochina M."/>
            <person name="Waite D.W."/>
            <person name="Rinke C."/>
            <person name="Skarshewski A."/>
            <person name="Chaumeil P.A."/>
            <person name="Hugenholtz P."/>
        </authorList>
    </citation>
    <scope>NUCLEOTIDE SEQUENCE [LARGE SCALE GENOMIC DNA]</scope>
    <source>
        <strain evidence="5">UBA9375</strain>
    </source>
</reference>
<dbReference type="Pfam" id="PF02812">
    <property type="entry name" value="ELFV_dehydrog_N"/>
    <property type="match status" value="1"/>
</dbReference>
<dbReference type="Gene3D" id="3.40.50.720">
    <property type="entry name" value="NAD(P)-binding Rossmann-like Domain"/>
    <property type="match status" value="1"/>
</dbReference>
<feature type="modified residue" description="4-aspartylphosphate" evidence="3">
    <location>
        <position position="62"/>
    </location>
</feature>
<dbReference type="InterPro" id="IPR036291">
    <property type="entry name" value="NAD(P)-bd_dom_sf"/>
</dbReference>
<dbReference type="InterPro" id="IPR011006">
    <property type="entry name" value="CheY-like_superfamily"/>
</dbReference>
<dbReference type="InterPro" id="IPR006096">
    <property type="entry name" value="Glu/Leu/Phe/Val/Trp_DH_C"/>
</dbReference>
<keyword evidence="2" id="KW-0560">Oxidoreductase</keyword>
<dbReference type="InterPro" id="IPR006097">
    <property type="entry name" value="Glu/Leu/Phe/Val/Trp_DH_dimer"/>
</dbReference>
<dbReference type="InterPro" id="IPR006095">
    <property type="entry name" value="Glu/Leu/Phe/Val/Trp_DH"/>
</dbReference>
<dbReference type="SMART" id="SM00448">
    <property type="entry name" value="REC"/>
    <property type="match status" value="1"/>
</dbReference>
<dbReference type="InterPro" id="IPR046346">
    <property type="entry name" value="Aminoacid_DH-like_N_sf"/>
</dbReference>
<dbReference type="InterPro" id="IPR033524">
    <property type="entry name" value="Glu/Leu/Phe/Val_DH_AS"/>
</dbReference>
<evidence type="ECO:0000313" key="5">
    <source>
        <dbReference type="EMBL" id="HCO24886.1"/>
    </source>
</evidence>
<dbReference type="AlphaFoldDB" id="A0A3D3R8H3"/>
<comment type="caution">
    <text evidence="5">The sequence shown here is derived from an EMBL/GenBank/DDBJ whole genome shotgun (WGS) entry which is preliminary data.</text>
</comment>